<evidence type="ECO:0000313" key="2">
    <source>
        <dbReference type="EMBL" id="KAG4413509.1"/>
    </source>
</evidence>
<accession>A0A8H7T1M1</accession>
<comment type="caution">
    <text evidence="2">The sequence shown here is derived from an EMBL/GenBank/DDBJ whole genome shotgun (WGS) entry which is preliminary data.</text>
</comment>
<proteinExistence type="predicted"/>
<dbReference type="AlphaFoldDB" id="A0A8H7T1M1"/>
<dbReference type="EMBL" id="JAFJYH010000311">
    <property type="protein sequence ID" value="KAG4413509.1"/>
    <property type="molecule type" value="Genomic_DNA"/>
</dbReference>
<organism evidence="2 3">
    <name type="scientific">Cadophora malorum</name>
    <dbReference type="NCBI Taxonomy" id="108018"/>
    <lineage>
        <taxon>Eukaryota</taxon>
        <taxon>Fungi</taxon>
        <taxon>Dikarya</taxon>
        <taxon>Ascomycota</taxon>
        <taxon>Pezizomycotina</taxon>
        <taxon>Leotiomycetes</taxon>
        <taxon>Helotiales</taxon>
        <taxon>Ploettnerulaceae</taxon>
        <taxon>Cadophora</taxon>
    </lineage>
</organism>
<dbReference type="Pfam" id="PF20150">
    <property type="entry name" value="2EXR"/>
    <property type="match status" value="1"/>
</dbReference>
<evidence type="ECO:0000259" key="1">
    <source>
        <dbReference type="Pfam" id="PF20150"/>
    </source>
</evidence>
<sequence>MAEKESSIELNITQNVEEDTTVLKVLDNKETFTLFPKLASELRIKVWSEALHLEEVLIIDFVRPDNWHVTGLRGRSSVGKAHVMAVNREARFEAVRVLKQFRGGALFNPITDVAWFSEVPSYGQWGGSRILDKYSVQLNAADQVHKVSIETEFTEVWNRKVQLHYFIDIYPSIAHVCRGGKREVVILLGCSSLLTETACGEYVPIKAQDKYRGVSGWVEGEFESWEVLGEKLLAGLKEFQALDVVKLQRYHMEDINDLILPSKITFREVKSCKELAHKY</sequence>
<dbReference type="OrthoDB" id="3564285at2759"/>
<gene>
    <name evidence="2" type="ORF">IFR04_013374</name>
</gene>
<protein>
    <recommendedName>
        <fullName evidence="1">2EXR domain-containing protein</fullName>
    </recommendedName>
</protein>
<evidence type="ECO:0000313" key="3">
    <source>
        <dbReference type="Proteomes" id="UP000664132"/>
    </source>
</evidence>
<name>A0A8H7T1M1_9HELO</name>
<feature type="domain" description="2EXR" evidence="1">
    <location>
        <begin position="32"/>
        <end position="112"/>
    </location>
</feature>
<dbReference type="Proteomes" id="UP000664132">
    <property type="component" value="Unassembled WGS sequence"/>
</dbReference>
<reference evidence="2" key="1">
    <citation type="submission" date="2021-02" db="EMBL/GenBank/DDBJ databases">
        <title>Genome sequence Cadophora malorum strain M34.</title>
        <authorList>
            <person name="Stefanovic E."/>
            <person name="Vu D."/>
            <person name="Scully C."/>
            <person name="Dijksterhuis J."/>
            <person name="Roader J."/>
            <person name="Houbraken J."/>
        </authorList>
    </citation>
    <scope>NUCLEOTIDE SEQUENCE</scope>
    <source>
        <strain evidence="2">M34</strain>
    </source>
</reference>
<keyword evidence="3" id="KW-1185">Reference proteome</keyword>
<dbReference type="InterPro" id="IPR045518">
    <property type="entry name" value="2EXR"/>
</dbReference>